<proteinExistence type="predicted"/>
<keyword evidence="2" id="KW-1185">Reference proteome</keyword>
<name>A0AAU9KAA4_9CILI</name>
<protein>
    <submittedName>
        <fullName evidence="1">Uncharacterized protein</fullName>
    </submittedName>
</protein>
<organism evidence="1 2">
    <name type="scientific">Blepharisma stoltei</name>
    <dbReference type="NCBI Taxonomy" id="1481888"/>
    <lineage>
        <taxon>Eukaryota</taxon>
        <taxon>Sar</taxon>
        <taxon>Alveolata</taxon>
        <taxon>Ciliophora</taxon>
        <taxon>Postciliodesmatophora</taxon>
        <taxon>Heterotrichea</taxon>
        <taxon>Heterotrichida</taxon>
        <taxon>Blepharismidae</taxon>
        <taxon>Blepharisma</taxon>
    </lineage>
</organism>
<comment type="caution">
    <text evidence="1">The sequence shown here is derived from an EMBL/GenBank/DDBJ whole genome shotgun (WGS) entry which is preliminary data.</text>
</comment>
<gene>
    <name evidence="1" type="ORF">BSTOLATCC_MIC52259</name>
</gene>
<sequence length="151" mass="17489">MSELKDQVFQATERGDLEMVTKLVEQFPHLVNEIVNEMDLRNFAARHGQYQILQKIGLPQDKDGILKLIRQASIDGYKETIAVCMCALAKLFDYKNLEAEEYQTVLQIVPERAKGSVYYPYLWDRVKGLLWAYKKGNLSTIPIKKVAKYLF</sequence>
<evidence type="ECO:0000313" key="2">
    <source>
        <dbReference type="Proteomes" id="UP001162131"/>
    </source>
</evidence>
<dbReference type="Proteomes" id="UP001162131">
    <property type="component" value="Unassembled WGS sequence"/>
</dbReference>
<evidence type="ECO:0000313" key="1">
    <source>
        <dbReference type="EMBL" id="CAG9330849.1"/>
    </source>
</evidence>
<dbReference type="AlphaFoldDB" id="A0AAU9KAA4"/>
<reference evidence="1" key="1">
    <citation type="submission" date="2021-09" db="EMBL/GenBank/DDBJ databases">
        <authorList>
            <consortium name="AG Swart"/>
            <person name="Singh M."/>
            <person name="Singh A."/>
            <person name="Seah K."/>
            <person name="Emmerich C."/>
        </authorList>
    </citation>
    <scope>NUCLEOTIDE SEQUENCE</scope>
    <source>
        <strain evidence="1">ATCC30299</strain>
    </source>
</reference>
<dbReference type="EMBL" id="CAJZBQ010000052">
    <property type="protein sequence ID" value="CAG9330849.1"/>
    <property type="molecule type" value="Genomic_DNA"/>
</dbReference>
<accession>A0AAU9KAA4</accession>